<dbReference type="PANTHER" id="PTHR33514:SF13">
    <property type="entry name" value="PROTEIN ABCI12, CHLOROPLASTIC"/>
    <property type="match status" value="1"/>
</dbReference>
<dbReference type="GO" id="GO:0005886">
    <property type="term" value="C:plasma membrane"/>
    <property type="evidence" value="ECO:0007669"/>
    <property type="project" value="UniProtKB-ARBA"/>
</dbReference>
<keyword evidence="3 5" id="KW-1133">Transmembrane helix</keyword>
<reference evidence="6 7" key="1">
    <citation type="submission" date="2018-04" db="EMBL/GenBank/DDBJ databases">
        <authorList>
            <person name="Vogel A."/>
        </authorList>
    </citation>
    <scope>NUCLEOTIDE SEQUENCE [LARGE SCALE GENOMIC DNA]</scope>
</reference>
<evidence type="ECO:0000256" key="5">
    <source>
        <dbReference type="SAM" id="Phobius"/>
    </source>
</evidence>
<keyword evidence="2 5" id="KW-0812">Transmembrane</keyword>
<dbReference type="EMBL" id="OOIL02002010">
    <property type="protein sequence ID" value="VFQ79818.1"/>
    <property type="molecule type" value="Genomic_DNA"/>
</dbReference>
<keyword evidence="7" id="KW-1185">Reference proteome</keyword>
<dbReference type="PANTHER" id="PTHR33514">
    <property type="entry name" value="PROTEIN ABCI12, CHLOROPLASTIC"/>
    <property type="match status" value="1"/>
</dbReference>
<evidence type="ECO:0000256" key="4">
    <source>
        <dbReference type="ARBA" id="ARBA00023136"/>
    </source>
</evidence>
<comment type="subcellular location">
    <subcellularLocation>
        <location evidence="1">Membrane</location>
        <topology evidence="1">Multi-pass membrane protein</topology>
    </subcellularLocation>
</comment>
<name>A0A484LVK9_9ASTE</name>
<evidence type="ECO:0000256" key="3">
    <source>
        <dbReference type="ARBA" id="ARBA00022989"/>
    </source>
</evidence>
<dbReference type="GO" id="GO:0009507">
    <property type="term" value="C:chloroplast"/>
    <property type="evidence" value="ECO:0007669"/>
    <property type="project" value="TreeGrafter"/>
</dbReference>
<evidence type="ECO:0000313" key="6">
    <source>
        <dbReference type="EMBL" id="VFQ79818.1"/>
    </source>
</evidence>
<dbReference type="InterPro" id="IPR003339">
    <property type="entry name" value="ABC/ECF_trnsptr_transmembrane"/>
</dbReference>
<keyword evidence="4 5" id="KW-0472">Membrane</keyword>
<evidence type="ECO:0000256" key="1">
    <source>
        <dbReference type="ARBA" id="ARBA00004141"/>
    </source>
</evidence>
<accession>A0A484LVK9</accession>
<sequence length="262" mass="29680">MEGSTRKSITALWGSVYNVGSKHGLCTFPCLFKNASTFSDGATDFPDIFERLFVCSFKNGSTTDYQKGIANGNHISMFNLHSNMHYYRFFYFDDIYSPKTNQRLLSFDRQVFQSASLYLSTTTPEQISFALQWFLRPLDKLGLPVAEVILTLLLSLRFINIVFDEVRNIALGIVSRRINWEQLTTFETIDVFVTYIRRIFKNIFAHGEQISQAMIVRGFRGDIKAHKIFLSANSSSPVVNCISLCILAGLIAAVTLPTGLFM</sequence>
<proteinExistence type="predicted"/>
<feature type="transmembrane region" description="Helical" evidence="5">
    <location>
        <begin position="237"/>
        <end position="261"/>
    </location>
</feature>
<dbReference type="Proteomes" id="UP000595140">
    <property type="component" value="Unassembled WGS sequence"/>
</dbReference>
<evidence type="ECO:0000313" key="7">
    <source>
        <dbReference type="Proteomes" id="UP000595140"/>
    </source>
</evidence>
<gene>
    <name evidence="6" type="ORF">CCAM_LOCUS21594</name>
</gene>
<dbReference type="Pfam" id="PF02361">
    <property type="entry name" value="CbiQ"/>
    <property type="match status" value="1"/>
</dbReference>
<organism evidence="6 7">
    <name type="scientific">Cuscuta campestris</name>
    <dbReference type="NCBI Taxonomy" id="132261"/>
    <lineage>
        <taxon>Eukaryota</taxon>
        <taxon>Viridiplantae</taxon>
        <taxon>Streptophyta</taxon>
        <taxon>Embryophyta</taxon>
        <taxon>Tracheophyta</taxon>
        <taxon>Spermatophyta</taxon>
        <taxon>Magnoliopsida</taxon>
        <taxon>eudicotyledons</taxon>
        <taxon>Gunneridae</taxon>
        <taxon>Pentapetalae</taxon>
        <taxon>asterids</taxon>
        <taxon>lamiids</taxon>
        <taxon>Solanales</taxon>
        <taxon>Convolvulaceae</taxon>
        <taxon>Cuscuteae</taxon>
        <taxon>Cuscuta</taxon>
        <taxon>Cuscuta subgen. Grammica</taxon>
        <taxon>Cuscuta sect. Cleistogrammica</taxon>
    </lineage>
</organism>
<dbReference type="OrthoDB" id="2019294at2759"/>
<protein>
    <submittedName>
        <fullName evidence="6">Uncharacterized protein</fullName>
    </submittedName>
</protein>
<dbReference type="AlphaFoldDB" id="A0A484LVK9"/>
<dbReference type="CDD" id="cd16914">
    <property type="entry name" value="EcfT"/>
    <property type="match status" value="1"/>
</dbReference>
<evidence type="ECO:0000256" key="2">
    <source>
        <dbReference type="ARBA" id="ARBA00022692"/>
    </source>
</evidence>